<dbReference type="EMBL" id="JAVFWL010000003">
    <property type="protein sequence ID" value="KAK6744676.1"/>
    <property type="molecule type" value="Genomic_DNA"/>
</dbReference>
<reference evidence="1 2" key="1">
    <citation type="submission" date="2023-08" db="EMBL/GenBank/DDBJ databases">
        <title>A Necator americanus chromosomal reference genome.</title>
        <authorList>
            <person name="Ilik V."/>
            <person name="Petrzelkova K.J."/>
            <person name="Pardy F."/>
            <person name="Fuh T."/>
            <person name="Niatou-Singa F.S."/>
            <person name="Gouil Q."/>
            <person name="Baker L."/>
            <person name="Ritchie M.E."/>
            <person name="Jex A.R."/>
            <person name="Gazzola D."/>
            <person name="Li H."/>
            <person name="Toshio Fujiwara R."/>
            <person name="Zhan B."/>
            <person name="Aroian R.V."/>
            <person name="Pafco B."/>
            <person name="Schwarz E.M."/>
        </authorList>
    </citation>
    <scope>NUCLEOTIDE SEQUENCE [LARGE SCALE GENOMIC DNA]</scope>
    <source>
        <strain evidence="1 2">Aroian</strain>
        <tissue evidence="1">Whole animal</tissue>
    </source>
</reference>
<comment type="caution">
    <text evidence="1">The sequence shown here is derived from an EMBL/GenBank/DDBJ whole genome shotgun (WGS) entry which is preliminary data.</text>
</comment>
<gene>
    <name evidence="1" type="primary">Necator_chrIII.g12178</name>
    <name evidence="1" type="ORF">RB195_011412</name>
</gene>
<accession>A0ABR1D3L7</accession>
<proteinExistence type="predicted"/>
<evidence type="ECO:0000313" key="2">
    <source>
        <dbReference type="Proteomes" id="UP001303046"/>
    </source>
</evidence>
<protein>
    <submittedName>
        <fullName evidence="1">Uncharacterized protein</fullName>
    </submittedName>
</protein>
<organism evidence="1 2">
    <name type="scientific">Necator americanus</name>
    <name type="common">Human hookworm</name>
    <dbReference type="NCBI Taxonomy" id="51031"/>
    <lineage>
        <taxon>Eukaryota</taxon>
        <taxon>Metazoa</taxon>
        <taxon>Ecdysozoa</taxon>
        <taxon>Nematoda</taxon>
        <taxon>Chromadorea</taxon>
        <taxon>Rhabditida</taxon>
        <taxon>Rhabditina</taxon>
        <taxon>Rhabditomorpha</taxon>
        <taxon>Strongyloidea</taxon>
        <taxon>Ancylostomatidae</taxon>
        <taxon>Bunostominae</taxon>
        <taxon>Necator</taxon>
    </lineage>
</organism>
<name>A0ABR1D3L7_NECAM</name>
<sequence length="96" mass="10711">MRICRSINIKFCSTKKERSSKIPKMTAKSLVCPSPGTYQRDPAHLPLRCRFVVVVVVVEGCGQRIRTTIKEDLWHFGLIINCSPIFCGLVSGEGTT</sequence>
<dbReference type="Proteomes" id="UP001303046">
    <property type="component" value="Unassembled WGS sequence"/>
</dbReference>
<keyword evidence="2" id="KW-1185">Reference proteome</keyword>
<evidence type="ECO:0000313" key="1">
    <source>
        <dbReference type="EMBL" id="KAK6744676.1"/>
    </source>
</evidence>